<dbReference type="InterPro" id="IPR000587">
    <property type="entry name" value="Creatinase_N"/>
</dbReference>
<dbReference type="CDD" id="cd01066">
    <property type="entry name" value="APP_MetAP"/>
    <property type="match status" value="1"/>
</dbReference>
<keyword evidence="3" id="KW-0378">Hydrolase</keyword>
<dbReference type="EC" id="3.4.-.-" evidence="3"/>
<dbReference type="Gene3D" id="3.90.230.10">
    <property type="entry name" value="Creatinase/methionine aminopeptidase superfamily"/>
    <property type="match status" value="1"/>
</dbReference>
<dbReference type="PANTHER" id="PTHR46112:SF2">
    <property type="entry name" value="XAA-PRO AMINOPEPTIDASE P-RELATED"/>
    <property type="match status" value="1"/>
</dbReference>
<name>A0A158KQR7_9BURK</name>
<dbReference type="InterPro" id="IPR000994">
    <property type="entry name" value="Pept_M24"/>
</dbReference>
<dbReference type="Pfam" id="PF00557">
    <property type="entry name" value="Peptidase_M24"/>
    <property type="match status" value="1"/>
</dbReference>
<accession>A0A158KQR7</accession>
<dbReference type="EMBL" id="FCOM02000047">
    <property type="protein sequence ID" value="SAL83488.1"/>
    <property type="molecule type" value="Genomic_DNA"/>
</dbReference>
<dbReference type="InterPro" id="IPR036005">
    <property type="entry name" value="Creatinase/aminopeptidase-like"/>
</dbReference>
<gene>
    <name evidence="3" type="ORF">AWB74_06616</name>
</gene>
<dbReference type="Pfam" id="PF01321">
    <property type="entry name" value="Creatinase_N"/>
    <property type="match status" value="1"/>
</dbReference>
<sequence length="406" mass="45017">MNAPRSEHLRANDASPEAVRIRQHRIERLRAELRKRDYAAGLFCDPVNIRYATGSRNMQVWCQRNPARYVFVATDGPTIMFEFSGCEHLTHGLETIQETRVATGWFYFTAGPRVSERVARWARELSDLLDTYGAGNRNLAVDRTNPEGYAALTALGIKIQDGQEVAERARAIKSPDEISSMRAAIVGCERSLLGVQQALQPGITENQLLAILSEGNLAGGGEYLETRLLTAGPRTNPWYQESGDHAVANGDLLAVDTDMIGESGFFTDMSRTFLCGDKKPTAEQRELYSLAYEQIQTNMALLKPGVSFREFSAASWFMPSRFAGNRYMSLIHGTGLSNEYPYVPYAEDFDAKGYDGIIEENMTLCVESYIGHNTGKEGVKLEEIVLVTANGPVPLTSYPFDAQLLA</sequence>
<evidence type="ECO:0000259" key="1">
    <source>
        <dbReference type="Pfam" id="PF00557"/>
    </source>
</evidence>
<reference evidence="3" key="1">
    <citation type="submission" date="2016-01" db="EMBL/GenBank/DDBJ databases">
        <authorList>
            <person name="Peeters C."/>
        </authorList>
    </citation>
    <scope>NUCLEOTIDE SEQUENCE [LARGE SCALE GENOMIC DNA]</scope>
    <source>
        <strain evidence="3">LMG 29317</strain>
    </source>
</reference>
<evidence type="ECO:0000313" key="4">
    <source>
        <dbReference type="Proteomes" id="UP000055019"/>
    </source>
</evidence>
<keyword evidence="4" id="KW-1185">Reference proteome</keyword>
<dbReference type="AlphaFoldDB" id="A0A158KQR7"/>
<dbReference type="SUPFAM" id="SSF53092">
    <property type="entry name" value="Creatinase/prolidase N-terminal domain"/>
    <property type="match status" value="1"/>
</dbReference>
<dbReference type="InterPro" id="IPR029149">
    <property type="entry name" value="Creatin/AminoP/Spt16_N"/>
</dbReference>
<dbReference type="InterPro" id="IPR050659">
    <property type="entry name" value="Peptidase_M24B"/>
</dbReference>
<dbReference type="PANTHER" id="PTHR46112">
    <property type="entry name" value="AMINOPEPTIDASE"/>
    <property type="match status" value="1"/>
</dbReference>
<dbReference type="Gene3D" id="3.40.350.10">
    <property type="entry name" value="Creatinase/prolidase N-terminal domain"/>
    <property type="match status" value="1"/>
</dbReference>
<feature type="domain" description="Peptidase M24" evidence="1">
    <location>
        <begin position="180"/>
        <end position="389"/>
    </location>
</feature>
<dbReference type="SUPFAM" id="SSF55920">
    <property type="entry name" value="Creatinase/aminopeptidase"/>
    <property type="match status" value="1"/>
</dbReference>
<evidence type="ECO:0000259" key="2">
    <source>
        <dbReference type="Pfam" id="PF01321"/>
    </source>
</evidence>
<comment type="caution">
    <text evidence="3">The sequence shown here is derived from an EMBL/GenBank/DDBJ whole genome shotgun (WGS) entry which is preliminary data.</text>
</comment>
<dbReference type="Proteomes" id="UP000055019">
    <property type="component" value="Unassembled WGS sequence"/>
</dbReference>
<feature type="domain" description="Creatinase N-terminal" evidence="2">
    <location>
        <begin position="25"/>
        <end position="172"/>
    </location>
</feature>
<proteinExistence type="predicted"/>
<dbReference type="GO" id="GO:0016787">
    <property type="term" value="F:hydrolase activity"/>
    <property type="evidence" value="ECO:0007669"/>
    <property type="project" value="UniProtKB-KW"/>
</dbReference>
<protein>
    <submittedName>
        <fullName evidence="3">Peptidase</fullName>
        <ecNumber evidence="3">3.4.-.-</ecNumber>
    </submittedName>
</protein>
<evidence type="ECO:0000313" key="3">
    <source>
        <dbReference type="EMBL" id="SAL83488.1"/>
    </source>
</evidence>
<organism evidence="3 4">
    <name type="scientific">Caballeronia arvi</name>
    <dbReference type="NCBI Taxonomy" id="1777135"/>
    <lineage>
        <taxon>Bacteria</taxon>
        <taxon>Pseudomonadati</taxon>
        <taxon>Pseudomonadota</taxon>
        <taxon>Betaproteobacteria</taxon>
        <taxon>Burkholderiales</taxon>
        <taxon>Burkholderiaceae</taxon>
        <taxon>Caballeronia</taxon>
    </lineage>
</organism>